<dbReference type="GO" id="GO:0005737">
    <property type="term" value="C:cytoplasm"/>
    <property type="evidence" value="ECO:0007669"/>
    <property type="project" value="UniProtKB-SubCell"/>
</dbReference>
<dbReference type="FunFam" id="3.40.50.2300:FF:000018">
    <property type="entry name" value="DNA-binding transcriptional regulator NtrC"/>
    <property type="match status" value="1"/>
</dbReference>
<dbReference type="AlphaFoldDB" id="A0A7V5UDT5"/>
<dbReference type="GO" id="GO:0000160">
    <property type="term" value="P:phosphorelay signal transduction system"/>
    <property type="evidence" value="ECO:0007669"/>
    <property type="project" value="UniProtKB-KW"/>
</dbReference>
<dbReference type="SUPFAM" id="SSF46689">
    <property type="entry name" value="Homeodomain-like"/>
    <property type="match status" value="1"/>
</dbReference>
<evidence type="ECO:0000259" key="13">
    <source>
        <dbReference type="PROSITE" id="PS50045"/>
    </source>
</evidence>
<dbReference type="InterPro" id="IPR001789">
    <property type="entry name" value="Sig_transdc_resp-reg_receiver"/>
</dbReference>
<dbReference type="PROSITE" id="PS00675">
    <property type="entry name" value="SIGMA54_INTERACT_1"/>
    <property type="match status" value="1"/>
</dbReference>
<dbReference type="Pfam" id="PF02954">
    <property type="entry name" value="HTH_8"/>
    <property type="match status" value="1"/>
</dbReference>
<keyword evidence="3 11" id="KW-0597">Phosphoprotein</keyword>
<evidence type="ECO:0000256" key="6">
    <source>
        <dbReference type="ARBA" id="ARBA00023012"/>
    </source>
</evidence>
<evidence type="ECO:0000256" key="1">
    <source>
        <dbReference type="ARBA" id="ARBA00004496"/>
    </source>
</evidence>
<dbReference type="EMBL" id="DROD01000067">
    <property type="protein sequence ID" value="HHJ51732.1"/>
    <property type="molecule type" value="Genomic_DNA"/>
</dbReference>
<proteinExistence type="predicted"/>
<feature type="domain" description="Response regulatory" evidence="14">
    <location>
        <begin position="5"/>
        <end position="119"/>
    </location>
</feature>
<dbReference type="SMART" id="SM00448">
    <property type="entry name" value="REC"/>
    <property type="match status" value="1"/>
</dbReference>
<dbReference type="InterPro" id="IPR011006">
    <property type="entry name" value="CheY-like_superfamily"/>
</dbReference>
<dbReference type="Gene3D" id="1.10.8.60">
    <property type="match status" value="1"/>
</dbReference>
<dbReference type="FunFam" id="3.40.50.300:FF:000006">
    <property type="entry name" value="DNA-binding transcriptional regulator NtrC"/>
    <property type="match status" value="1"/>
</dbReference>
<evidence type="ECO:0000256" key="4">
    <source>
        <dbReference type="ARBA" id="ARBA00022741"/>
    </source>
</evidence>
<evidence type="ECO:0000256" key="3">
    <source>
        <dbReference type="ARBA" id="ARBA00022553"/>
    </source>
</evidence>
<keyword evidence="10" id="KW-0804">Transcription</keyword>
<dbReference type="InterPro" id="IPR002197">
    <property type="entry name" value="HTH_Fis"/>
</dbReference>
<dbReference type="Gene3D" id="3.40.50.2300">
    <property type="match status" value="1"/>
</dbReference>
<comment type="subcellular location">
    <subcellularLocation>
        <location evidence="1">Cytoplasm</location>
    </subcellularLocation>
</comment>
<dbReference type="SUPFAM" id="SSF52172">
    <property type="entry name" value="CheY-like"/>
    <property type="match status" value="1"/>
</dbReference>
<dbReference type="InterPro" id="IPR025944">
    <property type="entry name" value="Sigma_54_int_dom_CS"/>
</dbReference>
<sequence>MKDFTILVVDDEKIQRESLVGFLKKKKYRTLAADSGERALELIDRHAVDLVLSDVKMTGISGYQLLREIKSRNPDIAVVMMTAFGEIADAVQAMKDGAFDYLTKPIDLDELEVIIERAERLNHLISENRQLKASLQERHRFGNIITSSPVMLEMLSVAARAAQSKAAVLIEGESGTGKELIAQAIHYAGKRGDRPLITVNCAAIPENLLESELFGHEKGAFTGAVAQKIGMVEKAHMGTLFLDEVGDIPLTVQVKLLRFLQFGEFQRVGGTEVKKVDVRLIAATNRNLRQLVAENKFREDFYYRLNVVNIHVPPLRKRKEDIPLLVDYFIKKFSTENDKPVRSLSKEAMDLLMKYDYPGNVRELENIIEQAVVLCREDVITKNDLPVTLSAGLTPAEVPPLEYYPGNFREKVEAFEKDLILDALKKHNFNQTRAARELGINERNLRYKIQKYHLR</sequence>
<dbReference type="InterPro" id="IPR002078">
    <property type="entry name" value="Sigma_54_int"/>
</dbReference>
<dbReference type="InterPro" id="IPR003593">
    <property type="entry name" value="AAA+_ATPase"/>
</dbReference>
<dbReference type="PANTHER" id="PTHR32071">
    <property type="entry name" value="TRANSCRIPTIONAL REGULATORY PROTEIN"/>
    <property type="match status" value="1"/>
</dbReference>
<dbReference type="Pfam" id="PF00072">
    <property type="entry name" value="Response_reg"/>
    <property type="match status" value="1"/>
</dbReference>
<dbReference type="InterPro" id="IPR058031">
    <property type="entry name" value="AAA_lid_NorR"/>
</dbReference>
<evidence type="ECO:0000256" key="7">
    <source>
        <dbReference type="ARBA" id="ARBA00023015"/>
    </source>
</evidence>
<dbReference type="PROSITE" id="PS00688">
    <property type="entry name" value="SIGMA54_INTERACT_3"/>
    <property type="match status" value="1"/>
</dbReference>
<dbReference type="Pfam" id="PF25601">
    <property type="entry name" value="AAA_lid_14"/>
    <property type="match status" value="1"/>
</dbReference>
<reference evidence="15" key="1">
    <citation type="journal article" date="2020" name="mSystems">
        <title>Genome- and Community-Level Interaction Insights into Carbon Utilization and Element Cycling Functions of Hydrothermarchaeota in Hydrothermal Sediment.</title>
        <authorList>
            <person name="Zhou Z."/>
            <person name="Liu Y."/>
            <person name="Xu W."/>
            <person name="Pan J."/>
            <person name="Luo Z.H."/>
            <person name="Li M."/>
        </authorList>
    </citation>
    <scope>NUCLEOTIDE SEQUENCE [LARGE SCALE GENOMIC DNA]</scope>
    <source>
        <strain evidence="15">HyVt-527</strain>
    </source>
</reference>
<dbReference type="GO" id="GO:0043565">
    <property type="term" value="F:sequence-specific DNA binding"/>
    <property type="evidence" value="ECO:0007669"/>
    <property type="project" value="InterPro"/>
</dbReference>
<comment type="caution">
    <text evidence="15">The sequence shown here is derived from an EMBL/GenBank/DDBJ whole genome shotgun (WGS) entry which is preliminary data.</text>
</comment>
<feature type="modified residue" description="4-aspartylphosphate" evidence="11">
    <location>
        <position position="54"/>
    </location>
</feature>
<dbReference type="Gene3D" id="1.10.10.60">
    <property type="entry name" value="Homeodomain-like"/>
    <property type="match status" value="1"/>
</dbReference>
<keyword evidence="2" id="KW-0963">Cytoplasm</keyword>
<feature type="domain" description="Sigma-54 factor interaction" evidence="13">
    <location>
        <begin position="144"/>
        <end position="373"/>
    </location>
</feature>
<name>A0A7V5UDT5_CALAY</name>
<dbReference type="PROSITE" id="PS50110">
    <property type="entry name" value="RESPONSE_REGULATORY"/>
    <property type="match status" value="1"/>
</dbReference>
<keyword evidence="5" id="KW-0067">ATP-binding</keyword>
<evidence type="ECO:0000256" key="5">
    <source>
        <dbReference type="ARBA" id="ARBA00022840"/>
    </source>
</evidence>
<accession>A0A7V5UDT5</accession>
<keyword evidence="4" id="KW-0547">Nucleotide-binding</keyword>
<dbReference type="PROSITE" id="PS50045">
    <property type="entry name" value="SIGMA54_INTERACT_4"/>
    <property type="match status" value="1"/>
</dbReference>
<evidence type="ECO:0000256" key="9">
    <source>
        <dbReference type="ARBA" id="ARBA00023159"/>
    </source>
</evidence>
<dbReference type="InterPro" id="IPR009057">
    <property type="entry name" value="Homeodomain-like_sf"/>
</dbReference>
<keyword evidence="8" id="KW-0238">DNA-binding</keyword>
<dbReference type="SUPFAM" id="SSF52540">
    <property type="entry name" value="P-loop containing nucleoside triphosphate hydrolases"/>
    <property type="match status" value="1"/>
</dbReference>
<keyword evidence="6" id="KW-0902">Two-component regulatory system</keyword>
<evidence type="ECO:0000256" key="12">
    <source>
        <dbReference type="SAM" id="Coils"/>
    </source>
</evidence>
<keyword evidence="7" id="KW-0805">Transcription regulation</keyword>
<dbReference type="Proteomes" id="UP000886124">
    <property type="component" value="Unassembled WGS sequence"/>
</dbReference>
<dbReference type="InterPro" id="IPR027417">
    <property type="entry name" value="P-loop_NTPase"/>
</dbReference>
<dbReference type="CDD" id="cd00009">
    <property type="entry name" value="AAA"/>
    <property type="match status" value="1"/>
</dbReference>
<evidence type="ECO:0000256" key="2">
    <source>
        <dbReference type="ARBA" id="ARBA00022490"/>
    </source>
</evidence>
<keyword evidence="9" id="KW-0010">Activator</keyword>
<dbReference type="Gene3D" id="3.40.50.300">
    <property type="entry name" value="P-loop containing nucleotide triphosphate hydrolases"/>
    <property type="match status" value="1"/>
</dbReference>
<dbReference type="GO" id="GO:0005524">
    <property type="term" value="F:ATP binding"/>
    <property type="evidence" value="ECO:0007669"/>
    <property type="project" value="UniProtKB-KW"/>
</dbReference>
<protein>
    <submittedName>
        <fullName evidence="15">Sigma-54-dependent Fis family transcriptional regulator</fullName>
    </submittedName>
</protein>
<evidence type="ECO:0000256" key="10">
    <source>
        <dbReference type="ARBA" id="ARBA00023163"/>
    </source>
</evidence>
<evidence type="ECO:0000313" key="15">
    <source>
        <dbReference type="EMBL" id="HHJ51732.1"/>
    </source>
</evidence>
<dbReference type="GO" id="GO:0006355">
    <property type="term" value="P:regulation of DNA-templated transcription"/>
    <property type="evidence" value="ECO:0007669"/>
    <property type="project" value="InterPro"/>
</dbReference>
<feature type="coiled-coil region" evidence="12">
    <location>
        <begin position="108"/>
        <end position="138"/>
    </location>
</feature>
<dbReference type="Pfam" id="PF00158">
    <property type="entry name" value="Sigma54_activat"/>
    <property type="match status" value="1"/>
</dbReference>
<dbReference type="PRINTS" id="PR01590">
    <property type="entry name" value="HTHFIS"/>
</dbReference>
<dbReference type="InterPro" id="IPR025662">
    <property type="entry name" value="Sigma_54_int_dom_ATP-bd_1"/>
</dbReference>
<dbReference type="SMART" id="SM00382">
    <property type="entry name" value="AAA"/>
    <property type="match status" value="1"/>
</dbReference>
<evidence type="ECO:0000256" key="8">
    <source>
        <dbReference type="ARBA" id="ARBA00023125"/>
    </source>
</evidence>
<evidence type="ECO:0000256" key="11">
    <source>
        <dbReference type="PROSITE-ProRule" id="PRU00169"/>
    </source>
</evidence>
<keyword evidence="12" id="KW-0175">Coiled coil</keyword>
<evidence type="ECO:0000259" key="14">
    <source>
        <dbReference type="PROSITE" id="PS50110"/>
    </source>
</evidence>
<organism evidence="15">
    <name type="scientific">Caldithrix abyssi</name>
    <dbReference type="NCBI Taxonomy" id="187145"/>
    <lineage>
        <taxon>Bacteria</taxon>
        <taxon>Pseudomonadati</taxon>
        <taxon>Calditrichota</taxon>
        <taxon>Calditrichia</taxon>
        <taxon>Calditrichales</taxon>
        <taxon>Calditrichaceae</taxon>
        <taxon>Caldithrix</taxon>
    </lineage>
</organism>
<gene>
    <name evidence="15" type="ORF">ENJ89_00935</name>
</gene>
<dbReference type="FunFam" id="1.10.8.60:FF:000014">
    <property type="entry name" value="DNA-binding transcriptional regulator NtrC"/>
    <property type="match status" value="1"/>
</dbReference>